<proteinExistence type="predicted"/>
<feature type="domain" description="Anti sigma-E protein RseA N-terminal" evidence="2">
    <location>
        <begin position="6"/>
        <end position="79"/>
    </location>
</feature>
<dbReference type="PANTHER" id="PTHR38104:SF1">
    <property type="entry name" value="ANTI-SIGMA-E FACTOR RSEA"/>
    <property type="match status" value="1"/>
</dbReference>
<evidence type="ECO:0000313" key="3">
    <source>
        <dbReference type="EMBL" id="GLQ95406.1"/>
    </source>
</evidence>
<dbReference type="CDD" id="cd16328">
    <property type="entry name" value="RseA_N"/>
    <property type="match status" value="1"/>
</dbReference>
<dbReference type="PANTHER" id="PTHR38104">
    <property type="match status" value="1"/>
</dbReference>
<dbReference type="Proteomes" id="UP001156670">
    <property type="component" value="Unassembled WGS sequence"/>
</dbReference>
<evidence type="ECO:0000259" key="2">
    <source>
        <dbReference type="Pfam" id="PF03872"/>
    </source>
</evidence>
<name>A0ABQ5XY04_9GAMM</name>
<dbReference type="InterPro" id="IPR036147">
    <property type="entry name" value="Anti-sigma_E_RseA_N_sf"/>
</dbReference>
<comment type="caution">
    <text evidence="3">The sequence shown here is derived from an EMBL/GenBank/DDBJ whole genome shotgun (WGS) entry which is preliminary data.</text>
</comment>
<protein>
    <recommendedName>
        <fullName evidence="2">Anti sigma-E protein RseA N-terminal domain-containing protein</fullName>
    </recommendedName>
</protein>
<accession>A0ABQ5XY04</accession>
<dbReference type="SUPFAM" id="SSF89069">
    <property type="entry name" value="N-terminal, cytoplasmic domain of anti-sigmaE factor RseA"/>
    <property type="match status" value="1"/>
</dbReference>
<dbReference type="InterPro" id="IPR052383">
    <property type="entry name" value="Anti-sigma-E_RseA-like"/>
</dbReference>
<evidence type="ECO:0000313" key="4">
    <source>
        <dbReference type="Proteomes" id="UP001156670"/>
    </source>
</evidence>
<keyword evidence="4" id="KW-1185">Reference proteome</keyword>
<gene>
    <name evidence="3" type="ORF">GCM10007901_43610</name>
</gene>
<dbReference type="EMBL" id="BSOB01000061">
    <property type="protein sequence ID" value="GLQ95406.1"/>
    <property type="molecule type" value="Genomic_DNA"/>
</dbReference>
<dbReference type="Pfam" id="PF03872">
    <property type="entry name" value="RseA_N"/>
    <property type="match status" value="1"/>
</dbReference>
<sequence>MTEANMENLSAAMDGELSREELRFLLRRLDHDASLQQTWARYHVAGDGLRRQLPLVASTGFASRVMIAIEGEQVTGKAPRRDWLRLSLGGAIAASVAVAALMVSQPTAPDSERPARLAANSGTASPGVRTSASLAAANAVHASNDSLAAVPSYLSPYSASALSQRASVTLGEPSDNPLFQRYSSQTYSIHGYKALNNQDGSYLLLIDTPQARPAAQGAR</sequence>
<evidence type="ECO:0000256" key="1">
    <source>
        <dbReference type="SAM" id="MobiDB-lite"/>
    </source>
</evidence>
<reference evidence="4" key="1">
    <citation type="journal article" date="2019" name="Int. J. Syst. Evol. Microbiol.">
        <title>The Global Catalogue of Microorganisms (GCM) 10K type strain sequencing project: providing services to taxonomists for standard genome sequencing and annotation.</title>
        <authorList>
            <consortium name="The Broad Institute Genomics Platform"/>
            <consortium name="The Broad Institute Genome Sequencing Center for Infectious Disease"/>
            <person name="Wu L."/>
            <person name="Ma J."/>
        </authorList>
    </citation>
    <scope>NUCLEOTIDE SEQUENCE [LARGE SCALE GENOMIC DNA]</scope>
    <source>
        <strain evidence="4">NBRC 111980</strain>
    </source>
</reference>
<feature type="region of interest" description="Disordered" evidence="1">
    <location>
        <begin position="108"/>
        <end position="127"/>
    </location>
</feature>
<dbReference type="InterPro" id="IPR005572">
    <property type="entry name" value="Anti-sigma_E_RseA_N"/>
</dbReference>
<dbReference type="Gene3D" id="1.10.10.880">
    <property type="entry name" value="Anti sigma-E protein RseA, N-terminal domain"/>
    <property type="match status" value="1"/>
</dbReference>
<organism evidence="3 4">
    <name type="scientific">Dyella acidisoli</name>
    <dbReference type="NCBI Taxonomy" id="1867834"/>
    <lineage>
        <taxon>Bacteria</taxon>
        <taxon>Pseudomonadati</taxon>
        <taxon>Pseudomonadota</taxon>
        <taxon>Gammaproteobacteria</taxon>
        <taxon>Lysobacterales</taxon>
        <taxon>Rhodanobacteraceae</taxon>
        <taxon>Dyella</taxon>
    </lineage>
</organism>
<dbReference type="RefSeq" id="WP_284323084.1">
    <property type="nucleotide sequence ID" value="NZ_BSOB01000061.1"/>
</dbReference>